<organism evidence="2 3">
    <name type="scientific">Dibothriocephalus latus</name>
    <name type="common">Fish tapeworm</name>
    <name type="synonym">Diphyllobothrium latum</name>
    <dbReference type="NCBI Taxonomy" id="60516"/>
    <lineage>
        <taxon>Eukaryota</taxon>
        <taxon>Metazoa</taxon>
        <taxon>Spiralia</taxon>
        <taxon>Lophotrochozoa</taxon>
        <taxon>Platyhelminthes</taxon>
        <taxon>Cestoda</taxon>
        <taxon>Eucestoda</taxon>
        <taxon>Diphyllobothriidea</taxon>
        <taxon>Diphyllobothriidae</taxon>
        <taxon>Dibothriocephalus</taxon>
    </lineage>
</organism>
<dbReference type="Proteomes" id="UP000281553">
    <property type="component" value="Unassembled WGS sequence"/>
</dbReference>
<evidence type="ECO:0000256" key="1">
    <source>
        <dbReference type="SAM" id="MobiDB-lite"/>
    </source>
</evidence>
<dbReference type="EMBL" id="UYRU01042861">
    <property type="protein sequence ID" value="VDK78409.1"/>
    <property type="molecule type" value="Genomic_DNA"/>
</dbReference>
<reference evidence="2 3" key="1">
    <citation type="submission" date="2018-11" db="EMBL/GenBank/DDBJ databases">
        <authorList>
            <consortium name="Pathogen Informatics"/>
        </authorList>
    </citation>
    <scope>NUCLEOTIDE SEQUENCE [LARGE SCALE GENOMIC DNA]</scope>
</reference>
<feature type="region of interest" description="Disordered" evidence="1">
    <location>
        <begin position="121"/>
        <end position="151"/>
    </location>
</feature>
<accession>A0A3P6T5D9</accession>
<evidence type="ECO:0000313" key="2">
    <source>
        <dbReference type="EMBL" id="VDK78409.1"/>
    </source>
</evidence>
<feature type="compositionally biased region" description="Basic residues" evidence="1">
    <location>
        <begin position="139"/>
        <end position="151"/>
    </location>
</feature>
<gene>
    <name evidence="2" type="ORF">DILT_LOCUS2936</name>
</gene>
<sequence length="151" mass="17065">MEFEILPDEFYSQSKKFPSREVVLNNQQGTASTDCCTPGFTGHICFSNPQENTASNISEPRAFASLASASYPVDINLATFDGRRMRENRVFPQVLVNQPPQTPSAKTLRYPAHVIQIMEPSVASESDRKAAQSGAGQRQSRRRRFRRKWIQ</sequence>
<name>A0A3P6T5D9_DIBLA</name>
<dbReference type="OrthoDB" id="10359706at2759"/>
<proteinExistence type="predicted"/>
<dbReference type="AlphaFoldDB" id="A0A3P6T5D9"/>
<evidence type="ECO:0000313" key="3">
    <source>
        <dbReference type="Proteomes" id="UP000281553"/>
    </source>
</evidence>
<keyword evidence="3" id="KW-1185">Reference proteome</keyword>
<protein>
    <submittedName>
        <fullName evidence="2">Uncharacterized protein</fullName>
    </submittedName>
</protein>